<dbReference type="EMBL" id="MVIE01000004">
    <property type="protein sequence ID" value="ORB45541.1"/>
    <property type="molecule type" value="Genomic_DNA"/>
</dbReference>
<dbReference type="Gene3D" id="3.10.129.10">
    <property type="entry name" value="Hotdog Thioesterase"/>
    <property type="match status" value="1"/>
</dbReference>
<name>A0A1X0IF88_9MYCO</name>
<accession>A0A1X0IF88</accession>
<dbReference type="STRING" id="590652.BST39_04890"/>
<protein>
    <recommendedName>
        <fullName evidence="3">Thioesterase</fullName>
    </recommendedName>
</protein>
<dbReference type="InterPro" id="IPR029069">
    <property type="entry name" value="HotDog_dom_sf"/>
</dbReference>
<dbReference type="OrthoDB" id="4707943at2"/>
<evidence type="ECO:0000313" key="2">
    <source>
        <dbReference type="Proteomes" id="UP000192513"/>
    </source>
</evidence>
<reference evidence="1 2" key="1">
    <citation type="submission" date="2017-02" db="EMBL/GenBank/DDBJ databases">
        <title>The new phylogeny of genus Mycobacterium.</title>
        <authorList>
            <person name="Tortoli E."/>
            <person name="Trovato A."/>
            <person name="Cirillo D.M."/>
        </authorList>
    </citation>
    <scope>NUCLEOTIDE SEQUENCE [LARGE SCALE GENOMIC DNA]</scope>
    <source>
        <strain evidence="1 2">DSM 45000</strain>
    </source>
</reference>
<gene>
    <name evidence="1" type="ORF">BST39_04890</name>
</gene>
<dbReference type="AlphaFoldDB" id="A0A1X0IF88"/>
<proteinExistence type="predicted"/>
<dbReference type="SUPFAM" id="SSF54637">
    <property type="entry name" value="Thioesterase/thiol ester dehydrase-isomerase"/>
    <property type="match status" value="1"/>
</dbReference>
<organism evidence="1 2">
    <name type="scientific">Mycobacterium paraseoulense</name>
    <dbReference type="NCBI Taxonomy" id="590652"/>
    <lineage>
        <taxon>Bacteria</taxon>
        <taxon>Bacillati</taxon>
        <taxon>Actinomycetota</taxon>
        <taxon>Actinomycetes</taxon>
        <taxon>Mycobacteriales</taxon>
        <taxon>Mycobacteriaceae</taxon>
        <taxon>Mycobacterium</taxon>
    </lineage>
</organism>
<dbReference type="Proteomes" id="UP000192513">
    <property type="component" value="Unassembled WGS sequence"/>
</dbReference>
<comment type="caution">
    <text evidence="1">The sequence shown here is derived from an EMBL/GenBank/DDBJ whole genome shotgun (WGS) entry which is preliminary data.</text>
</comment>
<keyword evidence="2" id="KW-1185">Reference proteome</keyword>
<evidence type="ECO:0008006" key="3">
    <source>
        <dbReference type="Google" id="ProtNLM"/>
    </source>
</evidence>
<evidence type="ECO:0000313" key="1">
    <source>
        <dbReference type="EMBL" id="ORB45541.1"/>
    </source>
</evidence>
<sequence length="268" mass="28282">MGVHVNTQAYGVWAQAVENLMSYRYLGCRSVLGEGYDALGRMPVRSDLRHGEGLLAAPVAIAMLDTAGIAVDRHWQLALTHIGIQLCGPVGEDVDAVAVCGTMTRRARSQIFTEARITAEDDPHRLLGLGTADWTMISPTGTGFEYIDPGPGVPDTGDLPPLASAYSARLKGDGRFVIEELTPELGGVLLHHGPIIVALEAAALHAAGRVRRVQSLDVRIVKAGRTGPFVANASVESDVAGSILVSARLHQGDDEANVVATALLRVVA</sequence>